<keyword evidence="3" id="KW-1185">Reference proteome</keyword>
<dbReference type="OrthoDB" id="3790861at2759"/>
<reference evidence="2" key="1">
    <citation type="submission" date="2022-10" db="EMBL/GenBank/DDBJ databases">
        <title>Tapping the CABI collections for fungal endophytes: first genome assemblies for Collariella, Neodidymelliopsis, Ascochyta clinopodiicola, Didymella pomorum, Didymosphaeria variabile, Neocosmospora piperis and Neocucurbitaria cava.</title>
        <authorList>
            <person name="Hill R."/>
        </authorList>
    </citation>
    <scope>NUCLEOTIDE SEQUENCE</scope>
    <source>
        <strain evidence="2">IMI 360193</strain>
    </source>
</reference>
<feature type="compositionally biased region" description="Polar residues" evidence="1">
    <location>
        <begin position="1069"/>
        <end position="1082"/>
    </location>
</feature>
<feature type="compositionally biased region" description="Basic residues" evidence="1">
    <location>
        <begin position="263"/>
        <end position="277"/>
    </location>
</feature>
<dbReference type="AlphaFoldDB" id="A0A9W9BWW1"/>
<accession>A0A9W9BWW1</accession>
<feature type="region of interest" description="Disordered" evidence="1">
    <location>
        <begin position="80"/>
        <end position="114"/>
    </location>
</feature>
<feature type="compositionally biased region" description="Basic and acidic residues" evidence="1">
    <location>
        <begin position="148"/>
        <end position="167"/>
    </location>
</feature>
<feature type="compositionally biased region" description="Basic and acidic residues" evidence="1">
    <location>
        <begin position="178"/>
        <end position="198"/>
    </location>
</feature>
<sequence>MGWRPATQAGSAAASLVSSISSAGSAYVKDRQSGDSFDRHMHSTIQESEETDGTMQFYPPAGAVKPYAILTDGLTASSSKLTATDHKKKQGLFGSKKSKPAALERPKTSPSTSSLVTLTLPVSTPSKAAKFFGLEATSSVADSPYRVQPRDEAASDNEAPVRPELKKQQSLSLLTKSKGVDRQTKFKEEDIQIDEPPKASKSSAAKGLMMLIPEFAGPKRPPLEQTKAAATRFDLDDEKEDVGYASDGHQEIRFRIAAAPRPVRTRSKSKTMRRKPLTSKDFPRMSPITEASFESLRPAYCEGEEVTELGVISEYEYEDPPHSAPMLPRSQTETTLQLHDGFELDEADLSPTDEYYDDEAPDDEEDVVHPGTKVKVTVKGVHWQKATAIPLRSPLQTAEDTWLDATEGEMRLETHRVTLDRVDADRQAMDDKIAEMKSKHEQFKLDFAKYSTEYNPAGSIRAKPEPILDEESEDEDADLVSLCSSIDLDEEPTRHEAKLMTFTRITPGMVKLVDISPRHKKPVAPAESKEPGPDKPSLVGHQKKTAAASACFENLPPPPSPKKSKLTRDESRLLVQNWVSDYNSTEQRPLSTRVDPDVLVDQETPPAPFPKGDESLPTLPILTPRSDSLKPPQHLLKHQCINNGHIFHPVDLKIVPDNAVVNSLEVRPYLQTYTGIKQHVKIPVMCEKCGKDCDENVWECEIAVCRMVACQNCAEDMEAEWQQRAVNGWKYNLQGPVVSVRVGSDRNVARYNLPAALFCYHSHLFRQEIAHSKAVRARLRPNKKRKFSSDEEASTIQIKAEDSKGTAEIGSSDDGQCAEDEAVVKLLGMDPFIFGLFLKFVYTGYYPAAVDARPETTRPTVHVKKSIQPDTPCTPAKASMPPPANINSHQAPPGGPLPYLPILASNISTLSLEDSSHHVPIPPSVHAYMLSVQLGAPAFLNQTINHIYYGIGKHFALGPVLIHYIWSNTLPHLFCSSSPLRKLILDVMAVHWSSNTTHIIAKHPALHKLWNELLDLHRDLRHEFTMGLQGVRKVLPVEAYFVDTCVNPPMREKPKERAVQVVNAESMDSLSAENAVNTNTAKAQGDDNGQKRG</sequence>
<dbReference type="Proteomes" id="UP001140562">
    <property type="component" value="Unassembled WGS sequence"/>
</dbReference>
<feature type="compositionally biased region" description="Low complexity" evidence="1">
    <location>
        <begin position="168"/>
        <end position="177"/>
    </location>
</feature>
<feature type="compositionally biased region" description="Basic and acidic residues" evidence="1">
    <location>
        <begin position="1084"/>
        <end position="1093"/>
    </location>
</feature>
<evidence type="ECO:0000313" key="2">
    <source>
        <dbReference type="EMBL" id="KAJ4332024.1"/>
    </source>
</evidence>
<name>A0A9W9BWW1_9PLEO</name>
<feature type="region of interest" description="Disordered" evidence="1">
    <location>
        <begin position="515"/>
        <end position="569"/>
    </location>
</feature>
<feature type="region of interest" description="Disordered" evidence="1">
    <location>
        <begin position="1069"/>
        <end position="1093"/>
    </location>
</feature>
<feature type="region of interest" description="Disordered" evidence="1">
    <location>
        <begin position="261"/>
        <end position="284"/>
    </location>
</feature>
<evidence type="ECO:0000256" key="1">
    <source>
        <dbReference type="SAM" id="MobiDB-lite"/>
    </source>
</evidence>
<gene>
    <name evidence="2" type="ORF">N0V87_008701</name>
</gene>
<evidence type="ECO:0000313" key="3">
    <source>
        <dbReference type="Proteomes" id="UP001140562"/>
    </source>
</evidence>
<organism evidence="2 3">
    <name type="scientific">Didymella glomerata</name>
    <dbReference type="NCBI Taxonomy" id="749621"/>
    <lineage>
        <taxon>Eukaryota</taxon>
        <taxon>Fungi</taxon>
        <taxon>Dikarya</taxon>
        <taxon>Ascomycota</taxon>
        <taxon>Pezizomycotina</taxon>
        <taxon>Dothideomycetes</taxon>
        <taxon>Pleosporomycetidae</taxon>
        <taxon>Pleosporales</taxon>
        <taxon>Pleosporineae</taxon>
        <taxon>Didymellaceae</taxon>
        <taxon>Didymella</taxon>
    </lineage>
</organism>
<dbReference type="EMBL" id="JAPEUV010000130">
    <property type="protein sequence ID" value="KAJ4332024.1"/>
    <property type="molecule type" value="Genomic_DNA"/>
</dbReference>
<protein>
    <submittedName>
        <fullName evidence="2">Uncharacterized protein</fullName>
    </submittedName>
</protein>
<proteinExistence type="predicted"/>
<feature type="region of interest" description="Disordered" evidence="1">
    <location>
        <begin position="143"/>
        <end position="205"/>
    </location>
</feature>
<comment type="caution">
    <text evidence="2">The sequence shown here is derived from an EMBL/GenBank/DDBJ whole genome shotgun (WGS) entry which is preliminary data.</text>
</comment>